<organism evidence="1 2">
    <name type="scientific">Paracoccus seriniphilus</name>
    <dbReference type="NCBI Taxonomy" id="184748"/>
    <lineage>
        <taxon>Bacteria</taxon>
        <taxon>Pseudomonadati</taxon>
        <taxon>Pseudomonadota</taxon>
        <taxon>Alphaproteobacteria</taxon>
        <taxon>Rhodobacterales</taxon>
        <taxon>Paracoccaceae</taxon>
        <taxon>Paracoccus</taxon>
    </lineage>
</organism>
<name>A0A239Q313_9RHOB</name>
<evidence type="ECO:0000313" key="1">
    <source>
        <dbReference type="EMBL" id="SNT76885.1"/>
    </source>
</evidence>
<dbReference type="Proteomes" id="UP000198307">
    <property type="component" value="Unassembled WGS sequence"/>
</dbReference>
<reference evidence="1 2" key="1">
    <citation type="submission" date="2017-07" db="EMBL/GenBank/DDBJ databases">
        <authorList>
            <person name="Sun Z.S."/>
            <person name="Albrecht U."/>
            <person name="Echele G."/>
            <person name="Lee C.C."/>
        </authorList>
    </citation>
    <scope>NUCLEOTIDE SEQUENCE [LARGE SCALE GENOMIC DNA]</scope>
    <source>
        <strain evidence="1 2">DSM 14827</strain>
    </source>
</reference>
<accession>A0A239Q313</accession>
<keyword evidence="2" id="KW-1185">Reference proteome</keyword>
<dbReference type="AlphaFoldDB" id="A0A239Q313"/>
<evidence type="ECO:0000313" key="2">
    <source>
        <dbReference type="Proteomes" id="UP000198307"/>
    </source>
</evidence>
<sequence>MAGQPPLRASPTFARFSNSFDKHRYLRESNLFRSGTIQGEFRGVPQDQDGTVSCPDTQAGGNEMALKDLVFADVPVGKKR</sequence>
<proteinExistence type="predicted"/>
<dbReference type="EMBL" id="FZQB01000035">
    <property type="protein sequence ID" value="SNT76885.1"/>
    <property type="molecule type" value="Genomic_DNA"/>
</dbReference>
<protein>
    <submittedName>
        <fullName evidence="1">Uncharacterized protein</fullName>
    </submittedName>
</protein>
<gene>
    <name evidence="1" type="ORF">SAMN05444959_1353</name>
</gene>